<evidence type="ECO:0000313" key="3">
    <source>
        <dbReference type="Proteomes" id="UP000289152"/>
    </source>
</evidence>
<feature type="region of interest" description="Disordered" evidence="1">
    <location>
        <begin position="163"/>
        <end position="183"/>
    </location>
</feature>
<organism evidence="2 3">
    <name type="scientific">Tremella mesenterica</name>
    <name type="common">Jelly fungus</name>
    <dbReference type="NCBI Taxonomy" id="5217"/>
    <lineage>
        <taxon>Eukaryota</taxon>
        <taxon>Fungi</taxon>
        <taxon>Dikarya</taxon>
        <taxon>Basidiomycota</taxon>
        <taxon>Agaricomycotina</taxon>
        <taxon>Tremellomycetes</taxon>
        <taxon>Tremellales</taxon>
        <taxon>Tremellaceae</taxon>
        <taxon>Tremella</taxon>
    </lineage>
</organism>
<accession>A0A4Q1BN12</accession>
<feature type="region of interest" description="Disordered" evidence="1">
    <location>
        <begin position="1"/>
        <end position="101"/>
    </location>
</feature>
<proteinExistence type="predicted"/>
<dbReference type="EMBL" id="SDIL01000034">
    <property type="protein sequence ID" value="RXK39238.1"/>
    <property type="molecule type" value="Genomic_DNA"/>
</dbReference>
<comment type="caution">
    <text evidence="2">The sequence shown here is derived from an EMBL/GenBank/DDBJ whole genome shotgun (WGS) entry which is preliminary data.</text>
</comment>
<dbReference type="Proteomes" id="UP000289152">
    <property type="component" value="Unassembled WGS sequence"/>
</dbReference>
<protein>
    <submittedName>
        <fullName evidence="2">Uncharacterized protein</fullName>
    </submittedName>
</protein>
<sequence>MSQGQDRTRSTWRAEASNLSTSSHWQALNVTSNGGRIGSNEPHFANRYPPRTTYPNSGKGYHPSQAIPAQDQFFLSKPDPDRNPQLEDSTKPCTSLPSVPYKVKPDTQIDWTAQPSQSTTNNPYEEFRLHQDLQPLAPMYPPGLENPTTYVPLQNEEDDMMIRDSPQTKEPITTSSSYNWDDDQSKIKTETTRVSPKLQVPGQSPEESMFTAGPEEEDLVHVDDKWLMSLDPRVDITHQSWVADGVPDISRTGWFY</sequence>
<dbReference type="InParanoid" id="A0A4Q1BN12"/>
<evidence type="ECO:0000256" key="1">
    <source>
        <dbReference type="SAM" id="MobiDB-lite"/>
    </source>
</evidence>
<dbReference type="AlphaFoldDB" id="A0A4Q1BN12"/>
<name>A0A4Q1BN12_TREME</name>
<feature type="compositionally biased region" description="Basic and acidic residues" evidence="1">
    <location>
        <begin position="78"/>
        <end position="90"/>
    </location>
</feature>
<reference evidence="2 3" key="1">
    <citation type="submission" date="2016-06" db="EMBL/GenBank/DDBJ databases">
        <title>Evolution of pathogenesis and genome organization in the Tremellales.</title>
        <authorList>
            <person name="Cuomo C."/>
            <person name="Litvintseva A."/>
            <person name="Heitman J."/>
            <person name="Chen Y."/>
            <person name="Sun S."/>
            <person name="Springer D."/>
            <person name="Dromer F."/>
            <person name="Young S."/>
            <person name="Zeng Q."/>
            <person name="Chapman S."/>
            <person name="Gujja S."/>
            <person name="Saif S."/>
            <person name="Birren B."/>
        </authorList>
    </citation>
    <scope>NUCLEOTIDE SEQUENCE [LARGE SCALE GENOMIC DNA]</scope>
    <source>
        <strain evidence="2 3">ATCC 28783</strain>
    </source>
</reference>
<gene>
    <name evidence="2" type="ORF">M231_03458</name>
</gene>
<feature type="region of interest" description="Disordered" evidence="1">
    <location>
        <begin position="191"/>
        <end position="210"/>
    </location>
</feature>
<keyword evidence="3" id="KW-1185">Reference proteome</keyword>
<evidence type="ECO:0000313" key="2">
    <source>
        <dbReference type="EMBL" id="RXK39238.1"/>
    </source>
</evidence>
<feature type="compositionally biased region" description="Polar residues" evidence="1">
    <location>
        <begin position="17"/>
        <end position="34"/>
    </location>
</feature>
<feature type="compositionally biased region" description="Polar residues" evidence="1">
    <location>
        <begin position="168"/>
        <end position="179"/>
    </location>
</feature>